<keyword evidence="10 12" id="KW-0472">Membrane</keyword>
<comment type="subcellular location">
    <subcellularLocation>
        <location evidence="1">Cell membrane</location>
        <topology evidence="1">Multi-pass membrane protein</topology>
    </subcellularLocation>
</comment>
<keyword evidence="9 12" id="KW-1133">Transmembrane helix</keyword>
<keyword evidence="17" id="KW-1185">Reference proteome</keyword>
<keyword evidence="5" id="KW-0808">Transferase</keyword>
<feature type="transmembrane region" description="Helical" evidence="12">
    <location>
        <begin position="401"/>
        <end position="421"/>
    </location>
</feature>
<dbReference type="InterPro" id="IPR018113">
    <property type="entry name" value="PTrfase_EIIB_Cys"/>
</dbReference>
<feature type="transmembrane region" description="Helical" evidence="12">
    <location>
        <begin position="441"/>
        <end position="459"/>
    </location>
</feature>
<evidence type="ECO:0000256" key="7">
    <source>
        <dbReference type="ARBA" id="ARBA00022692"/>
    </source>
</evidence>
<evidence type="ECO:0000313" key="16">
    <source>
        <dbReference type="EMBL" id="QGS51482.1"/>
    </source>
</evidence>
<keyword evidence="8" id="KW-0418">Kinase</keyword>
<dbReference type="Pfam" id="PF02378">
    <property type="entry name" value="PTS_EIIC"/>
    <property type="match status" value="1"/>
</dbReference>
<gene>
    <name evidence="16" type="ORF">STABA_v1c01150</name>
</gene>
<dbReference type="GO" id="GO:0090589">
    <property type="term" value="F:protein-phosphocysteine-trehalose phosphotransferase system transporter activity"/>
    <property type="evidence" value="ECO:0007669"/>
    <property type="project" value="TreeGrafter"/>
</dbReference>
<feature type="active site" description="Phosphocysteine intermediate; for EIIB activity" evidence="11">
    <location>
        <position position="208"/>
    </location>
</feature>
<dbReference type="GO" id="GO:0015771">
    <property type="term" value="P:trehalose transport"/>
    <property type="evidence" value="ECO:0007669"/>
    <property type="project" value="TreeGrafter"/>
</dbReference>
<dbReference type="InterPro" id="IPR001996">
    <property type="entry name" value="PTS_IIB_1"/>
</dbReference>
<keyword evidence="3" id="KW-1003">Cell membrane</keyword>
<evidence type="ECO:0000256" key="9">
    <source>
        <dbReference type="ARBA" id="ARBA00022989"/>
    </source>
</evidence>
<keyword evidence="4" id="KW-0762">Sugar transport</keyword>
<dbReference type="InterPro" id="IPR011055">
    <property type="entry name" value="Dup_hybrid_motif"/>
</dbReference>
<dbReference type="AlphaFoldDB" id="A0A6I6CBM8"/>
<dbReference type="KEGG" id="stab:STABA_v1c01150"/>
<evidence type="ECO:0000256" key="12">
    <source>
        <dbReference type="SAM" id="Phobius"/>
    </source>
</evidence>
<dbReference type="OrthoDB" id="400707at2"/>
<dbReference type="Gene3D" id="3.30.1360.60">
    <property type="entry name" value="Glucose permease domain IIB"/>
    <property type="match status" value="1"/>
</dbReference>
<feature type="domain" description="PTS EIIA type-1" evidence="13">
    <location>
        <begin position="25"/>
        <end position="129"/>
    </location>
</feature>
<dbReference type="SUPFAM" id="SSF51261">
    <property type="entry name" value="Duplicated hybrid motif"/>
    <property type="match status" value="1"/>
</dbReference>
<dbReference type="PANTHER" id="PTHR30175">
    <property type="entry name" value="PHOSPHOTRANSFERASE SYSTEM TRANSPORT PROTEIN"/>
    <property type="match status" value="1"/>
</dbReference>
<organism evidence="16 17">
    <name type="scientific">Spiroplasma tabanidicola</name>
    <dbReference type="NCBI Taxonomy" id="324079"/>
    <lineage>
        <taxon>Bacteria</taxon>
        <taxon>Bacillati</taxon>
        <taxon>Mycoplasmatota</taxon>
        <taxon>Mollicutes</taxon>
        <taxon>Entomoplasmatales</taxon>
        <taxon>Spiroplasmataceae</taxon>
        <taxon>Spiroplasma</taxon>
    </lineage>
</organism>
<protein>
    <recommendedName>
        <fullName evidence="18">PTS system, beta-glucoside-specific IIABC component</fullName>
    </recommendedName>
</protein>
<feature type="domain" description="PTS EIIB type-1" evidence="14">
    <location>
        <begin position="186"/>
        <end position="268"/>
    </location>
</feature>
<evidence type="ECO:0000256" key="11">
    <source>
        <dbReference type="PROSITE-ProRule" id="PRU00421"/>
    </source>
</evidence>
<dbReference type="GO" id="GO:0008982">
    <property type="term" value="F:protein-N(PI)-phosphohistidine-sugar phosphotransferase activity"/>
    <property type="evidence" value="ECO:0007669"/>
    <property type="project" value="InterPro"/>
</dbReference>
<dbReference type="GO" id="GO:0005886">
    <property type="term" value="C:plasma membrane"/>
    <property type="evidence" value="ECO:0007669"/>
    <property type="project" value="UniProtKB-SubCell"/>
</dbReference>
<dbReference type="PROSITE" id="PS01035">
    <property type="entry name" value="PTS_EIIB_TYPE_1_CYS"/>
    <property type="match status" value="1"/>
</dbReference>
<dbReference type="InterPro" id="IPR050558">
    <property type="entry name" value="PTS_Sugar-Specific_Components"/>
</dbReference>
<evidence type="ECO:0000256" key="8">
    <source>
        <dbReference type="ARBA" id="ARBA00022777"/>
    </source>
</evidence>
<evidence type="ECO:0000256" key="10">
    <source>
        <dbReference type="ARBA" id="ARBA00023136"/>
    </source>
</evidence>
<feature type="transmembrane region" description="Helical" evidence="12">
    <location>
        <begin position="336"/>
        <end position="356"/>
    </location>
</feature>
<name>A0A6I6CBM8_9MOLU</name>
<dbReference type="EMBL" id="CP046276">
    <property type="protein sequence ID" value="QGS51482.1"/>
    <property type="molecule type" value="Genomic_DNA"/>
</dbReference>
<evidence type="ECO:0000256" key="2">
    <source>
        <dbReference type="ARBA" id="ARBA00022448"/>
    </source>
</evidence>
<keyword evidence="2" id="KW-0813">Transport</keyword>
<feature type="domain" description="PTS EIIC type-1" evidence="15">
    <location>
        <begin position="284"/>
        <end position="650"/>
    </location>
</feature>
<evidence type="ECO:0000256" key="3">
    <source>
        <dbReference type="ARBA" id="ARBA00022475"/>
    </source>
</evidence>
<dbReference type="InterPro" id="IPR001127">
    <property type="entry name" value="PTS_EIIA_1_perm"/>
</dbReference>
<dbReference type="Pfam" id="PF00367">
    <property type="entry name" value="PTS_EIIB"/>
    <property type="match status" value="1"/>
</dbReference>
<dbReference type="PROSITE" id="PS51093">
    <property type="entry name" value="PTS_EIIA_TYPE_1"/>
    <property type="match status" value="1"/>
</dbReference>
<dbReference type="NCBIfam" id="TIGR00830">
    <property type="entry name" value="PTBA"/>
    <property type="match status" value="1"/>
</dbReference>
<evidence type="ECO:0000313" key="17">
    <source>
        <dbReference type="Proteomes" id="UP000424468"/>
    </source>
</evidence>
<dbReference type="InterPro" id="IPR036878">
    <property type="entry name" value="Glu_permease_IIB"/>
</dbReference>
<feature type="transmembrane region" description="Helical" evidence="12">
    <location>
        <begin position="572"/>
        <end position="591"/>
    </location>
</feature>
<dbReference type="PANTHER" id="PTHR30175:SF1">
    <property type="entry name" value="PTS SYSTEM ARBUTIN-, CELLOBIOSE-, AND SALICIN-SPECIFIC EIIBC COMPONENT-RELATED"/>
    <property type="match status" value="1"/>
</dbReference>
<dbReference type="RefSeq" id="WP_156005483.1">
    <property type="nucleotide sequence ID" value="NZ_CP046276.1"/>
</dbReference>
<keyword evidence="6" id="KW-0598">Phosphotransferase system</keyword>
<dbReference type="GO" id="GO:0016301">
    <property type="term" value="F:kinase activity"/>
    <property type="evidence" value="ECO:0007669"/>
    <property type="project" value="UniProtKB-KW"/>
</dbReference>
<sequence>MKNKQSIKIYAPVDCFVNDIKELNDGVFSEGMLGIGIYFNPKNNNLYAPVEGKCVQVFNTKHAIHFEDLNGNILLMHIGIDSVQLNGEGFDIKVNPGQVVGLKNEVATVDFKLFEQKNIIKSTPIVIETDNNFEYEFKNFKPGDYKKGDLILEIEKTLIENKASENKVQKDDAGKVMPIIFKDKWEQLSEELLKGVSGKDNVTNVNNCNTRLRLQIKNMDKLSLDTVKQNRNVKGINIKGNELQIIIGPDAYKLKEVFNDYAARSMINKNAKKVKETFKSKLVKVINGILIPVVPIICAASFITLVKTIFETTHVIDQVSLDYSHGALSVLTDYDLVTGLFFILSQTAWAFVGIYFSYSTVKFLKGNTIMGILLGLTLVSPFLFSGLKWDLFTIGTWTFSVSAYPSSILPHIFVGVVYVYFDRWCRKWIPTCVDLIFRHSISYAVSILSVFLIAGPLLALLESGLYFVIIDGLTKIPFGIGTALFGFLWQPLVLTGMHTAFYVPINNMIGNGIPLVLGTVKEAGSLGQFGACVAVIFATKGSATKQIAVSSSPPALLGITEPAIYGCNLVKVIPFIAGCIGSGLGGLYFGLTDCKLYAIGNGVLSSIGTLKGGTMNFVNCWIGYVITMASAFLITFFFYKERIDEKNGIQRLYKKVIRTFELKENKKLNNLYYINKFKEIYNKEAKLKIKKLEKFLYKKGLIENKITSLIVKEDNLKQKYSKLASKYYEKNMEDKVVKYNDLILNTKIDKDKYNGKLNVFVKEILELNTDYNKISIKAKELTDSFVEGVVKELKNENLKVLKNNFNQIIMSLENNALNVPKQEELLFNFKEFVKNKKLEKKTIISK</sequence>
<evidence type="ECO:0000256" key="6">
    <source>
        <dbReference type="ARBA" id="ARBA00022683"/>
    </source>
</evidence>
<feature type="transmembrane region" description="Helical" evidence="12">
    <location>
        <begin position="368"/>
        <end position="389"/>
    </location>
</feature>
<evidence type="ECO:0000256" key="1">
    <source>
        <dbReference type="ARBA" id="ARBA00004651"/>
    </source>
</evidence>
<reference evidence="16 17" key="1">
    <citation type="submission" date="2019-11" db="EMBL/GenBank/DDBJ databases">
        <title>Complete genome sequence of Spiroplasma tabanidicola TAUS-1 (DSM 22603).</title>
        <authorList>
            <person name="Huang C.-T."/>
            <person name="Lin Y.-C."/>
            <person name="Kuo C.-H."/>
        </authorList>
    </citation>
    <scope>NUCLEOTIDE SEQUENCE [LARGE SCALE GENOMIC DNA]</scope>
    <source>
        <strain evidence="16 17">TAUS-1</strain>
    </source>
</reference>
<dbReference type="GO" id="GO:0009401">
    <property type="term" value="P:phosphoenolpyruvate-dependent sugar phosphotransferase system"/>
    <property type="evidence" value="ECO:0007669"/>
    <property type="project" value="UniProtKB-KW"/>
</dbReference>
<dbReference type="Proteomes" id="UP000424468">
    <property type="component" value="Chromosome"/>
</dbReference>
<dbReference type="Gene3D" id="2.70.70.10">
    <property type="entry name" value="Glucose Permease (Domain IIA)"/>
    <property type="match status" value="1"/>
</dbReference>
<evidence type="ECO:0000259" key="14">
    <source>
        <dbReference type="PROSITE" id="PS51098"/>
    </source>
</evidence>
<evidence type="ECO:0000256" key="5">
    <source>
        <dbReference type="ARBA" id="ARBA00022679"/>
    </source>
</evidence>
<dbReference type="InterPro" id="IPR003352">
    <property type="entry name" value="PTS_EIIC"/>
</dbReference>
<accession>A0A6I6CBM8</accession>
<feature type="transmembrane region" description="Helical" evidence="12">
    <location>
        <begin position="282"/>
        <end position="303"/>
    </location>
</feature>
<dbReference type="Pfam" id="PF00358">
    <property type="entry name" value="PTS_EIIA_1"/>
    <property type="match status" value="1"/>
</dbReference>
<feature type="transmembrane region" description="Helical" evidence="12">
    <location>
        <begin position="621"/>
        <end position="639"/>
    </location>
</feature>
<dbReference type="PROSITE" id="PS51098">
    <property type="entry name" value="PTS_EIIB_TYPE_1"/>
    <property type="match status" value="1"/>
</dbReference>
<evidence type="ECO:0000256" key="4">
    <source>
        <dbReference type="ARBA" id="ARBA00022597"/>
    </source>
</evidence>
<dbReference type="InterPro" id="IPR013013">
    <property type="entry name" value="PTS_EIIC_1"/>
</dbReference>
<dbReference type="PROSITE" id="PS51103">
    <property type="entry name" value="PTS_EIIC_TYPE_1"/>
    <property type="match status" value="1"/>
</dbReference>
<evidence type="ECO:0000259" key="13">
    <source>
        <dbReference type="PROSITE" id="PS51093"/>
    </source>
</evidence>
<evidence type="ECO:0000259" key="15">
    <source>
        <dbReference type="PROSITE" id="PS51103"/>
    </source>
</evidence>
<proteinExistence type="predicted"/>
<keyword evidence="7 12" id="KW-0812">Transmembrane</keyword>
<evidence type="ECO:0008006" key="18">
    <source>
        <dbReference type="Google" id="ProtNLM"/>
    </source>
</evidence>
<dbReference type="SUPFAM" id="SSF55604">
    <property type="entry name" value="Glucose permease domain IIB"/>
    <property type="match status" value="1"/>
</dbReference>